<dbReference type="Proteomes" id="UP000765509">
    <property type="component" value="Unassembled WGS sequence"/>
</dbReference>
<dbReference type="SUPFAM" id="SSF56672">
    <property type="entry name" value="DNA/RNA polymerases"/>
    <property type="match status" value="1"/>
</dbReference>
<dbReference type="Gene3D" id="3.10.10.10">
    <property type="entry name" value="HIV Type 1 Reverse Transcriptase, subunit A, domain 1"/>
    <property type="match status" value="1"/>
</dbReference>
<name>A0A9Q3H5U4_9BASI</name>
<gene>
    <name evidence="1" type="ORF">O181_032101</name>
</gene>
<reference evidence="1" key="1">
    <citation type="submission" date="2021-03" db="EMBL/GenBank/DDBJ databases">
        <title>Draft genome sequence of rust myrtle Austropuccinia psidii MF-1, a brazilian biotype.</title>
        <authorList>
            <person name="Quecine M.C."/>
            <person name="Pachon D.M.R."/>
            <person name="Bonatelli M.L."/>
            <person name="Correr F.H."/>
            <person name="Franceschini L.M."/>
            <person name="Leite T.F."/>
            <person name="Margarido G.R.A."/>
            <person name="Almeida C.A."/>
            <person name="Ferrarezi J.A."/>
            <person name="Labate C.A."/>
        </authorList>
    </citation>
    <scope>NUCLEOTIDE SEQUENCE</scope>
    <source>
        <strain evidence="1">MF-1</strain>
    </source>
</reference>
<keyword evidence="2" id="KW-1185">Reference proteome</keyword>
<evidence type="ECO:0000313" key="1">
    <source>
        <dbReference type="EMBL" id="MBW0492386.1"/>
    </source>
</evidence>
<accession>A0A9Q3H5U4</accession>
<dbReference type="InterPro" id="IPR043502">
    <property type="entry name" value="DNA/RNA_pol_sf"/>
</dbReference>
<comment type="caution">
    <text evidence="1">The sequence shown here is derived from an EMBL/GenBank/DDBJ whole genome shotgun (WGS) entry which is preliminary data.</text>
</comment>
<proteinExistence type="predicted"/>
<organism evidence="1 2">
    <name type="scientific">Austropuccinia psidii MF-1</name>
    <dbReference type="NCBI Taxonomy" id="1389203"/>
    <lineage>
        <taxon>Eukaryota</taxon>
        <taxon>Fungi</taxon>
        <taxon>Dikarya</taxon>
        <taxon>Basidiomycota</taxon>
        <taxon>Pucciniomycotina</taxon>
        <taxon>Pucciniomycetes</taxon>
        <taxon>Pucciniales</taxon>
        <taxon>Sphaerophragmiaceae</taxon>
        <taxon>Austropuccinia</taxon>
    </lineage>
</organism>
<protein>
    <submittedName>
        <fullName evidence="1">Uncharacterized protein</fullName>
    </submittedName>
</protein>
<evidence type="ECO:0000313" key="2">
    <source>
        <dbReference type="Proteomes" id="UP000765509"/>
    </source>
</evidence>
<dbReference type="AlphaFoldDB" id="A0A9Q3H5U4"/>
<dbReference type="EMBL" id="AVOT02011562">
    <property type="protein sequence ID" value="MBW0492386.1"/>
    <property type="molecule type" value="Genomic_DNA"/>
</dbReference>
<sequence length="185" mass="21710">MTSIGNIIKEIIIPHRRGNIILNPEFVVLENAYMRVFLLGTDDQRMYRIDIYNIKNSLLKILRKKRPPFVIGEEPLGKIRWHDIEQYLDVKRPYPATLRRPTYPESLETKKEIAKHINEILDMDFIRKIGHNEIVETTTSFLITWNYGKSKLCVDFRGLKATQKLIGTLYQGYLMPSTSFQKPNT</sequence>
<dbReference type="OrthoDB" id="8022549at2759"/>